<comment type="similarity">
    <text evidence="2">Belongs to the amino acid-polyamine-organocation (APC) superfamily. Spore germination protein (SGP) (TC 2.A.3.9) family.</text>
</comment>
<comment type="subcellular location">
    <subcellularLocation>
        <location evidence="1">Membrane</location>
        <topology evidence="1">Multi-pass membrane protein</topology>
    </subcellularLocation>
</comment>
<organism evidence="9 10">
    <name type="scientific">Paenibacillus pinisoli</name>
    <dbReference type="NCBI Taxonomy" id="1276110"/>
    <lineage>
        <taxon>Bacteria</taxon>
        <taxon>Bacillati</taxon>
        <taxon>Bacillota</taxon>
        <taxon>Bacilli</taxon>
        <taxon>Bacillales</taxon>
        <taxon>Paenibacillaceae</taxon>
        <taxon>Paenibacillus</taxon>
    </lineage>
</organism>
<keyword evidence="7 8" id="KW-0472">Membrane</keyword>
<comment type="caution">
    <text evidence="9">The sequence shown here is derived from an EMBL/GenBank/DDBJ whole genome shotgun (WGS) entry which is preliminary data.</text>
</comment>
<dbReference type="PANTHER" id="PTHR34975:SF2">
    <property type="entry name" value="SPORE GERMINATION PROTEIN A2"/>
    <property type="match status" value="1"/>
</dbReference>
<feature type="transmembrane region" description="Helical" evidence="8">
    <location>
        <begin position="99"/>
        <end position="120"/>
    </location>
</feature>
<feature type="transmembrane region" description="Helical" evidence="8">
    <location>
        <begin position="197"/>
        <end position="220"/>
    </location>
</feature>
<feature type="transmembrane region" description="Helical" evidence="8">
    <location>
        <begin position="285"/>
        <end position="310"/>
    </location>
</feature>
<dbReference type="Gene3D" id="1.20.1740.10">
    <property type="entry name" value="Amino acid/polyamine transporter I"/>
    <property type="match status" value="1"/>
</dbReference>
<evidence type="ECO:0000256" key="4">
    <source>
        <dbReference type="ARBA" id="ARBA00022544"/>
    </source>
</evidence>
<keyword evidence="3" id="KW-0813">Transport</keyword>
<feature type="transmembrane region" description="Helical" evidence="8">
    <location>
        <begin position="322"/>
        <end position="339"/>
    </location>
</feature>
<dbReference type="PANTHER" id="PTHR34975">
    <property type="entry name" value="SPORE GERMINATION PROTEIN A2"/>
    <property type="match status" value="1"/>
</dbReference>
<evidence type="ECO:0000256" key="1">
    <source>
        <dbReference type="ARBA" id="ARBA00004141"/>
    </source>
</evidence>
<sequence>MRFAERLAGRGPPEVGTKEKISPRQFAILVILCAIGTPILIIPATLTSIAKQDGWIAACLGIAISLVLVRLYIAVGNLQSEKSLFAVIEHVLGSWLGKAVNLAIVFFCLVTASEVLYFIGNFMTTQIMQTTPMQAINILFAIVVMMGMRLGIESLARSAELLFPVFVLLILVLAVFTTPQIHLERLQPVMETNMKSMAWATMYFIGTFSLTSFLLLTVFPSDMDSPQAASKGFYRGMLIAGLVLVVIIVLSITVLGTDMTARQTYPSYALAKKINVGHFLQRIEIVMAIMWFITIFYRMAFYVYGALLGMKQLFHLKDYRPLVWPVGMLLVALSMLVHPNVMHSEEYNRSVWVPFVSTYGLYLPILLLIVHAIRRKK</sequence>
<name>A0A3A6P959_9BACL</name>
<evidence type="ECO:0000313" key="10">
    <source>
        <dbReference type="Proteomes" id="UP000267798"/>
    </source>
</evidence>
<keyword evidence="5 8" id="KW-0812">Transmembrane</keyword>
<evidence type="ECO:0000313" key="9">
    <source>
        <dbReference type="EMBL" id="RJX37322.1"/>
    </source>
</evidence>
<protein>
    <submittedName>
        <fullName evidence="9">Spore gernimation protein</fullName>
    </submittedName>
</protein>
<dbReference type="AlphaFoldDB" id="A0A3A6P959"/>
<evidence type="ECO:0000256" key="5">
    <source>
        <dbReference type="ARBA" id="ARBA00022692"/>
    </source>
</evidence>
<dbReference type="NCBIfam" id="TIGR00912">
    <property type="entry name" value="2A0309"/>
    <property type="match status" value="1"/>
</dbReference>
<proteinExistence type="inferred from homology"/>
<feature type="transmembrane region" description="Helical" evidence="8">
    <location>
        <begin position="351"/>
        <end position="373"/>
    </location>
</feature>
<reference evidence="9 10" key="1">
    <citation type="submission" date="2018-09" db="EMBL/GenBank/DDBJ databases">
        <title>Paenibacillus aracenensis nov. sp. isolated from a cave in southern Spain.</title>
        <authorList>
            <person name="Jurado V."/>
            <person name="Gutierrez-Patricio S."/>
            <person name="Gonzalez-Pimentel J.L."/>
            <person name="Miller A.Z."/>
            <person name="Laiz L."/>
            <person name="Saiz-Jimenez C."/>
        </authorList>
    </citation>
    <scope>NUCLEOTIDE SEQUENCE [LARGE SCALE GENOMIC DNA]</scope>
    <source>
        <strain evidence="9 10">JCM 19203</strain>
    </source>
</reference>
<evidence type="ECO:0000256" key="3">
    <source>
        <dbReference type="ARBA" id="ARBA00022448"/>
    </source>
</evidence>
<dbReference type="GO" id="GO:0016020">
    <property type="term" value="C:membrane"/>
    <property type="evidence" value="ECO:0007669"/>
    <property type="project" value="UniProtKB-SubCell"/>
</dbReference>
<evidence type="ECO:0000256" key="8">
    <source>
        <dbReference type="SAM" id="Phobius"/>
    </source>
</evidence>
<feature type="transmembrane region" description="Helical" evidence="8">
    <location>
        <begin position="26"/>
        <end position="49"/>
    </location>
</feature>
<gene>
    <name evidence="9" type="ORF">D3P09_23505</name>
</gene>
<keyword evidence="4" id="KW-0309">Germination</keyword>
<evidence type="ECO:0000256" key="2">
    <source>
        <dbReference type="ARBA" id="ARBA00007998"/>
    </source>
</evidence>
<evidence type="ECO:0000256" key="6">
    <source>
        <dbReference type="ARBA" id="ARBA00022989"/>
    </source>
</evidence>
<dbReference type="Pfam" id="PF03845">
    <property type="entry name" value="Spore_permease"/>
    <property type="match status" value="1"/>
</dbReference>
<dbReference type="EMBL" id="QXQB01000006">
    <property type="protein sequence ID" value="RJX37322.1"/>
    <property type="molecule type" value="Genomic_DNA"/>
</dbReference>
<dbReference type="Proteomes" id="UP000267798">
    <property type="component" value="Unassembled WGS sequence"/>
</dbReference>
<feature type="transmembrane region" description="Helical" evidence="8">
    <location>
        <begin position="159"/>
        <end position="177"/>
    </location>
</feature>
<evidence type="ECO:0000256" key="7">
    <source>
        <dbReference type="ARBA" id="ARBA00023136"/>
    </source>
</evidence>
<feature type="transmembrane region" description="Helical" evidence="8">
    <location>
        <begin position="55"/>
        <end position="78"/>
    </location>
</feature>
<accession>A0A3A6P959</accession>
<feature type="transmembrane region" description="Helical" evidence="8">
    <location>
        <begin position="132"/>
        <end position="152"/>
    </location>
</feature>
<dbReference type="OrthoDB" id="2078716at2"/>
<feature type="transmembrane region" description="Helical" evidence="8">
    <location>
        <begin position="232"/>
        <end position="255"/>
    </location>
</feature>
<keyword evidence="6 8" id="KW-1133">Transmembrane helix</keyword>
<dbReference type="InterPro" id="IPR004761">
    <property type="entry name" value="Spore_GerAB"/>
</dbReference>
<dbReference type="GO" id="GO:0009847">
    <property type="term" value="P:spore germination"/>
    <property type="evidence" value="ECO:0007669"/>
    <property type="project" value="InterPro"/>
</dbReference>
<keyword evidence="10" id="KW-1185">Reference proteome</keyword>